<dbReference type="GO" id="GO:0008236">
    <property type="term" value="F:serine-type peptidase activity"/>
    <property type="evidence" value="ECO:0007669"/>
    <property type="project" value="InterPro"/>
</dbReference>
<dbReference type="InterPro" id="IPR029058">
    <property type="entry name" value="AB_hydrolase_fold"/>
</dbReference>
<gene>
    <name evidence="2" type="ordered locus">Cycma_3517</name>
</gene>
<reference evidence="3" key="1">
    <citation type="submission" date="2011-07" db="EMBL/GenBank/DDBJ databases">
        <title>The complete genome of Cyclobacterium marinum DSM 745.</title>
        <authorList>
            <person name="Lucas S."/>
            <person name="Han J."/>
            <person name="Lapidus A."/>
            <person name="Bruce D."/>
            <person name="Goodwin L."/>
            <person name="Pitluck S."/>
            <person name="Peters L."/>
            <person name="Kyrpides N."/>
            <person name="Mavromatis K."/>
            <person name="Ivanova N."/>
            <person name="Ovchinnikova G."/>
            <person name="Chertkov O."/>
            <person name="Detter J.C."/>
            <person name="Tapia R."/>
            <person name="Han C."/>
            <person name="Land M."/>
            <person name="Hauser L."/>
            <person name="Markowitz V."/>
            <person name="Cheng J.-F."/>
            <person name="Hugenholtz P."/>
            <person name="Woyke T."/>
            <person name="Wu D."/>
            <person name="Tindall B."/>
            <person name="Schuetze A."/>
            <person name="Brambilla E."/>
            <person name="Klenk H.-P."/>
            <person name="Eisen J.A."/>
        </authorList>
    </citation>
    <scope>NUCLEOTIDE SEQUENCE [LARGE SCALE GENOMIC DNA]</scope>
    <source>
        <strain evidence="3">ATCC 25205 / DSM 745 / LMG 13164 / NCIMB 1802</strain>
    </source>
</reference>
<sequence>MKQLNLISLGLLILLTGACKEEKALNIKNPSPTNNIMHYLKQEAKGMTDHFSSSSLTLDEWDSVRTVKHHQFIEMMGFNMTEPRNPPKTYFQGTLQQKGFHIEKFYYESLPNLFVPANLYVPDNISQPRATVIYLSGHSHGQKVNYQAHARRLAELGFVTLIFDTIQFGEVWGHHWGPYNKGWFNWYSRGYNPAAVELWNAIRGLDYLATRVDVDMDNIGITGISGGGSQSWYFAAADPRVKAAAPVCGAGTMDSQVGERRIDGHCDCMMINNGYQMDYTDIGALIAPKPLLIAQSDRDELYGIESTRQFYQTLRNFYKKFDEENNISLVETPGGHSYHPKSRKAIFSFFLQHLMGKDVPAEEIVDIETNKEKLLPADSLNVYNGRQPATDITKTIQHSFIKTAEIPVINSREDFVDHQKKVKHFLKSRTFGAFPDAAIDLGGKMIYRTADLAKYGNKTYSFNSEEGWELKVNIFYRHPKEEKSPLLLVLRTPGEERWESEGFAQKVPGKHNIAYVEVRGVGEAGWAPELNWHIRRSAAWLGKTIASMQIYDTMRALEFCRTLPEVTPDRISILGRDGMASIAMYAALMDEKCENIYLANPPETHDQPSPKNGRDFALELLNVLRITDMYQIPALIHPTKTYFIGEIPPAYTWSDTVLNKAVNEQLYVVN</sequence>
<dbReference type="GO" id="GO:0006508">
    <property type="term" value="P:proteolysis"/>
    <property type="evidence" value="ECO:0007669"/>
    <property type="project" value="InterPro"/>
</dbReference>
<accession>G0IYQ4</accession>
<dbReference type="AlphaFoldDB" id="G0IYQ4"/>
<dbReference type="HOGENOM" id="CLU_375476_0_0_10"/>
<dbReference type="eggNOG" id="COG1073">
    <property type="taxonomic scope" value="Bacteria"/>
</dbReference>
<dbReference type="STRING" id="880070.Cycma_3517"/>
<keyword evidence="3" id="KW-1185">Reference proteome</keyword>
<dbReference type="RefSeq" id="WP_014021524.1">
    <property type="nucleotide sequence ID" value="NC_015914.1"/>
</dbReference>
<feature type="domain" description="Peptidase S9 prolyl oligopeptidase catalytic" evidence="1">
    <location>
        <begin position="195"/>
        <end position="354"/>
    </location>
</feature>
<dbReference type="Proteomes" id="UP000001635">
    <property type="component" value="Chromosome"/>
</dbReference>
<evidence type="ECO:0000259" key="1">
    <source>
        <dbReference type="Pfam" id="PF00326"/>
    </source>
</evidence>
<dbReference type="InterPro" id="IPR050261">
    <property type="entry name" value="FrsA_esterase"/>
</dbReference>
<dbReference type="PANTHER" id="PTHR22946:SF8">
    <property type="entry name" value="ACETYL XYLAN ESTERASE DOMAIN-CONTAINING PROTEIN"/>
    <property type="match status" value="1"/>
</dbReference>
<dbReference type="PROSITE" id="PS51257">
    <property type="entry name" value="PROKAR_LIPOPROTEIN"/>
    <property type="match status" value="1"/>
</dbReference>
<dbReference type="Pfam" id="PF00326">
    <property type="entry name" value="Peptidase_S9"/>
    <property type="match status" value="1"/>
</dbReference>
<evidence type="ECO:0000313" key="3">
    <source>
        <dbReference type="Proteomes" id="UP000001635"/>
    </source>
</evidence>
<name>G0IYQ4_CYCMS</name>
<protein>
    <submittedName>
        <fullName evidence="2">Acetyl xylan esterase</fullName>
    </submittedName>
</protein>
<dbReference type="PANTHER" id="PTHR22946">
    <property type="entry name" value="DIENELACTONE HYDROLASE DOMAIN-CONTAINING PROTEIN-RELATED"/>
    <property type="match status" value="1"/>
</dbReference>
<dbReference type="Gene3D" id="3.40.50.1820">
    <property type="entry name" value="alpha/beta hydrolase"/>
    <property type="match status" value="2"/>
</dbReference>
<proteinExistence type="predicted"/>
<dbReference type="OrthoDB" id="3668964at2"/>
<dbReference type="SUPFAM" id="SSF53474">
    <property type="entry name" value="alpha/beta-Hydrolases"/>
    <property type="match status" value="2"/>
</dbReference>
<dbReference type="EMBL" id="CP002955">
    <property type="protein sequence ID" value="AEL27237.1"/>
    <property type="molecule type" value="Genomic_DNA"/>
</dbReference>
<dbReference type="InterPro" id="IPR001375">
    <property type="entry name" value="Peptidase_S9_cat"/>
</dbReference>
<dbReference type="KEGG" id="cmr:Cycma_3517"/>
<evidence type="ECO:0000313" key="2">
    <source>
        <dbReference type="EMBL" id="AEL27237.1"/>
    </source>
</evidence>
<organism evidence="2 3">
    <name type="scientific">Cyclobacterium marinum (strain ATCC 25205 / DSM 745 / LMG 13164 / NCIMB 1802)</name>
    <name type="common">Flectobacillus marinus</name>
    <dbReference type="NCBI Taxonomy" id="880070"/>
    <lineage>
        <taxon>Bacteria</taxon>
        <taxon>Pseudomonadati</taxon>
        <taxon>Bacteroidota</taxon>
        <taxon>Cytophagia</taxon>
        <taxon>Cytophagales</taxon>
        <taxon>Cyclobacteriaceae</taxon>
        <taxon>Cyclobacterium</taxon>
    </lineage>
</organism>